<keyword evidence="3" id="KW-1185">Reference proteome</keyword>
<comment type="caution">
    <text evidence="2">The sequence shown here is derived from an EMBL/GenBank/DDBJ whole genome shotgun (WGS) entry which is preliminary data.</text>
</comment>
<organism evidence="2 3">
    <name type="scientific">Cetraspora pellucida</name>
    <dbReference type="NCBI Taxonomy" id="1433469"/>
    <lineage>
        <taxon>Eukaryota</taxon>
        <taxon>Fungi</taxon>
        <taxon>Fungi incertae sedis</taxon>
        <taxon>Mucoromycota</taxon>
        <taxon>Glomeromycotina</taxon>
        <taxon>Glomeromycetes</taxon>
        <taxon>Diversisporales</taxon>
        <taxon>Gigasporaceae</taxon>
        <taxon>Cetraspora</taxon>
    </lineage>
</organism>
<proteinExistence type="predicted"/>
<name>A0A9N9F6J4_9GLOM</name>
<dbReference type="EMBL" id="CAJVQA010001427">
    <property type="protein sequence ID" value="CAG8513998.1"/>
    <property type="molecule type" value="Genomic_DNA"/>
</dbReference>
<reference evidence="2" key="1">
    <citation type="submission" date="2021-06" db="EMBL/GenBank/DDBJ databases">
        <authorList>
            <person name="Kallberg Y."/>
            <person name="Tangrot J."/>
            <person name="Rosling A."/>
        </authorList>
    </citation>
    <scope>NUCLEOTIDE SEQUENCE</scope>
    <source>
        <strain evidence="2">FL966</strain>
    </source>
</reference>
<sequence length="124" mass="13954">MESEDKSETLGEQSLSVAVYEQNSVEIVHPPVVGQIFGSWEELDCFVSLYAKSQNFDLGLQFECDLDEQSGLTEQCDLPEHEDEDEDTSNSISSDDDFIAVENPIVHSKRGALRKKRFKGSHEL</sequence>
<protein>
    <submittedName>
        <fullName evidence="2">16368_t:CDS:1</fullName>
    </submittedName>
</protein>
<dbReference type="Proteomes" id="UP000789759">
    <property type="component" value="Unassembled WGS sequence"/>
</dbReference>
<feature type="region of interest" description="Disordered" evidence="1">
    <location>
        <begin position="79"/>
        <end position="101"/>
    </location>
</feature>
<accession>A0A9N9F6J4</accession>
<evidence type="ECO:0000256" key="1">
    <source>
        <dbReference type="SAM" id="MobiDB-lite"/>
    </source>
</evidence>
<feature type="compositionally biased region" description="Acidic residues" evidence="1">
    <location>
        <begin position="80"/>
        <end position="99"/>
    </location>
</feature>
<feature type="non-terminal residue" evidence="2">
    <location>
        <position position="1"/>
    </location>
</feature>
<dbReference type="OrthoDB" id="2370349at2759"/>
<dbReference type="AlphaFoldDB" id="A0A9N9F6J4"/>
<evidence type="ECO:0000313" key="3">
    <source>
        <dbReference type="Proteomes" id="UP000789759"/>
    </source>
</evidence>
<gene>
    <name evidence="2" type="ORF">CPELLU_LOCUS3056</name>
</gene>
<evidence type="ECO:0000313" key="2">
    <source>
        <dbReference type="EMBL" id="CAG8513998.1"/>
    </source>
</evidence>